<protein>
    <submittedName>
        <fullName evidence="2">Uncharacterized protein</fullName>
    </submittedName>
</protein>
<proteinExistence type="predicted"/>
<reference evidence="2" key="2">
    <citation type="submission" date="2016-11" db="UniProtKB">
        <authorList>
            <consortium name="WormBaseParasite"/>
        </authorList>
    </citation>
    <scope>IDENTIFICATION</scope>
</reference>
<accession>A0A1I7W234</accession>
<reference evidence="1" key="1">
    <citation type="submission" date="2012-04" db="EMBL/GenBank/DDBJ databases">
        <title>The Genome Sequence of Loa loa.</title>
        <authorList>
            <consortium name="The Broad Institute Genome Sequencing Platform"/>
            <consortium name="Broad Institute Genome Sequencing Center for Infectious Disease"/>
            <person name="Nutman T.B."/>
            <person name="Fink D.L."/>
            <person name="Russ C."/>
            <person name="Young S."/>
            <person name="Zeng Q."/>
            <person name="Gargeya S."/>
            <person name="Alvarado L."/>
            <person name="Berlin A."/>
            <person name="Chapman S.B."/>
            <person name="Chen Z."/>
            <person name="Freedman E."/>
            <person name="Gellesch M."/>
            <person name="Goldberg J."/>
            <person name="Griggs A."/>
            <person name="Gujja S."/>
            <person name="Heilman E.R."/>
            <person name="Heiman D."/>
            <person name="Howarth C."/>
            <person name="Mehta T."/>
            <person name="Neiman D."/>
            <person name="Pearson M."/>
            <person name="Roberts A."/>
            <person name="Saif S."/>
            <person name="Shea T."/>
            <person name="Shenoy N."/>
            <person name="Sisk P."/>
            <person name="Stolte C."/>
            <person name="Sykes S."/>
            <person name="White J."/>
            <person name="Yandava C."/>
            <person name="Haas B."/>
            <person name="Henn M.R."/>
            <person name="Nusbaum C."/>
            <person name="Birren B."/>
        </authorList>
    </citation>
    <scope>NUCLEOTIDE SEQUENCE [LARGE SCALE GENOMIC DNA]</scope>
</reference>
<evidence type="ECO:0000313" key="1">
    <source>
        <dbReference type="Proteomes" id="UP000095285"/>
    </source>
</evidence>
<dbReference type="AlphaFoldDB" id="A0A1I7W234"/>
<name>A0A1I7W234_LOALO</name>
<dbReference type="WBParaSite" id="EN70_8797">
    <property type="protein sequence ID" value="EN70_8797"/>
    <property type="gene ID" value="EN70_8797"/>
</dbReference>
<dbReference type="Proteomes" id="UP000095285">
    <property type="component" value="Unassembled WGS sequence"/>
</dbReference>
<evidence type="ECO:0000313" key="2">
    <source>
        <dbReference type="WBParaSite" id="EN70_8797"/>
    </source>
</evidence>
<organism evidence="1 2">
    <name type="scientific">Loa loa</name>
    <name type="common">Eye worm</name>
    <name type="synonym">Filaria loa</name>
    <dbReference type="NCBI Taxonomy" id="7209"/>
    <lineage>
        <taxon>Eukaryota</taxon>
        <taxon>Metazoa</taxon>
        <taxon>Ecdysozoa</taxon>
        <taxon>Nematoda</taxon>
        <taxon>Chromadorea</taxon>
        <taxon>Rhabditida</taxon>
        <taxon>Spirurina</taxon>
        <taxon>Spiruromorpha</taxon>
        <taxon>Filarioidea</taxon>
        <taxon>Onchocercidae</taxon>
        <taxon>Loa</taxon>
    </lineage>
</organism>
<sequence>MCSTSNQELNTFTLTTPVPITSLDDVIEATINKKKEMLIPHCDIPEIWQQYKNMQRKKQPMTAQLKLERVTKSSADNE</sequence>
<keyword evidence="1" id="KW-1185">Reference proteome</keyword>